<keyword evidence="8" id="KW-1185">Reference proteome</keyword>
<dbReference type="PRINTS" id="PR00385">
    <property type="entry name" value="P450"/>
</dbReference>
<dbReference type="InterPro" id="IPR050121">
    <property type="entry name" value="Cytochrome_P450_monoxygenase"/>
</dbReference>
<evidence type="ECO:0000256" key="1">
    <source>
        <dbReference type="ARBA" id="ARBA00001971"/>
    </source>
</evidence>
<evidence type="ECO:0000313" key="8">
    <source>
        <dbReference type="Proteomes" id="UP000053411"/>
    </source>
</evidence>
<dbReference type="GO" id="GO:0020037">
    <property type="term" value="F:heme binding"/>
    <property type="evidence" value="ECO:0007669"/>
    <property type="project" value="InterPro"/>
</dbReference>
<dbReference type="STRING" id="1442371.A0A0D2KD68"/>
<dbReference type="InterPro" id="IPR001128">
    <property type="entry name" value="Cyt_P450"/>
</dbReference>
<dbReference type="InterPro" id="IPR036396">
    <property type="entry name" value="Cyt_P450_sf"/>
</dbReference>
<evidence type="ECO:0008006" key="9">
    <source>
        <dbReference type="Google" id="ProtNLM"/>
    </source>
</evidence>
<dbReference type="RefSeq" id="XP_016638195.1">
    <property type="nucleotide sequence ID" value="XM_016771285.1"/>
</dbReference>
<dbReference type="Proteomes" id="UP000053411">
    <property type="component" value="Unassembled WGS sequence"/>
</dbReference>
<dbReference type="SUPFAM" id="SSF48264">
    <property type="entry name" value="Cytochrome P450"/>
    <property type="match status" value="1"/>
</dbReference>
<protein>
    <recommendedName>
        <fullName evidence="9">Cytochrome P450 monooxygenase</fullName>
    </recommendedName>
</protein>
<keyword evidence="6" id="KW-0503">Monooxygenase</keyword>
<gene>
    <name evidence="7" type="ORF">Z520_00765</name>
</gene>
<dbReference type="EMBL" id="KN848062">
    <property type="protein sequence ID" value="KIY04073.1"/>
    <property type="molecule type" value="Genomic_DNA"/>
</dbReference>
<feature type="binding site" description="axial binding residue" evidence="5">
    <location>
        <position position="448"/>
    </location>
    <ligand>
        <name>heme</name>
        <dbReference type="ChEBI" id="CHEBI:30413"/>
    </ligand>
    <ligandPart>
        <name>Fe</name>
        <dbReference type="ChEBI" id="CHEBI:18248"/>
    </ligandPart>
</feature>
<organism evidence="7 8">
    <name type="scientific">Fonsecaea multimorphosa CBS 102226</name>
    <dbReference type="NCBI Taxonomy" id="1442371"/>
    <lineage>
        <taxon>Eukaryota</taxon>
        <taxon>Fungi</taxon>
        <taxon>Dikarya</taxon>
        <taxon>Ascomycota</taxon>
        <taxon>Pezizomycotina</taxon>
        <taxon>Eurotiomycetes</taxon>
        <taxon>Chaetothyriomycetidae</taxon>
        <taxon>Chaetothyriales</taxon>
        <taxon>Herpotrichiellaceae</taxon>
        <taxon>Fonsecaea</taxon>
    </lineage>
</organism>
<dbReference type="GO" id="GO:0004497">
    <property type="term" value="F:monooxygenase activity"/>
    <property type="evidence" value="ECO:0007669"/>
    <property type="project" value="UniProtKB-KW"/>
</dbReference>
<keyword evidence="4 5" id="KW-0408">Iron</keyword>
<comment type="cofactor">
    <cofactor evidence="1 5">
        <name>heme</name>
        <dbReference type="ChEBI" id="CHEBI:30413"/>
    </cofactor>
</comment>
<dbReference type="GeneID" id="27706511"/>
<dbReference type="GO" id="GO:0016705">
    <property type="term" value="F:oxidoreductase activity, acting on paired donors, with incorporation or reduction of molecular oxygen"/>
    <property type="evidence" value="ECO:0007669"/>
    <property type="project" value="InterPro"/>
</dbReference>
<keyword evidence="3 6" id="KW-0560">Oxidoreductase</keyword>
<dbReference type="InterPro" id="IPR017972">
    <property type="entry name" value="Cyt_P450_CS"/>
</dbReference>
<comment type="similarity">
    <text evidence="6">Belongs to the cytochrome P450 family.</text>
</comment>
<dbReference type="PANTHER" id="PTHR24305:SF103">
    <property type="entry name" value="P450, PUTATIVE (EUROFUNG)-RELATED"/>
    <property type="match status" value="1"/>
</dbReference>
<evidence type="ECO:0000256" key="5">
    <source>
        <dbReference type="PIRSR" id="PIRSR602401-1"/>
    </source>
</evidence>
<keyword evidence="5 6" id="KW-0349">Heme</keyword>
<sequence length="501" mass="56635">MLFQLGGLLRQPGIPITVVVLGALISYVVYQRYLHPLAKYPGPFWASMTNFWKFYHYSTYKLPDTMVKIHEKYGPVVRIGPNDLNFNGARAIAPIYRVGRKMPKGIFYSAFTSFVPNLFGTTDEALHSLRRRQLAHAFSVSALKSMEVIFNEHIGNLVHKVDDHAQSGHVMDLKEAFSYYAYDVTGHLAFNQSFNTQNQSDPDLLPPLWGHFFLGNLYGSVAHLLPWIRDWTSWHPFVKKMIQNRIQLRTQAAVCVERAISNHKEGETVRSLITSLIDAEDPATGAKLSQDEINSEAFGFLVAGSHTTSSSLTVLFYYLTHNPEIYAKMVQEIDEQLVDDKEVYDFVGLETALPYSLAVLRESFRMSPVAALLLPRRVTEPTGSLIDGELIPPGVNCSMVSTSVHHNPDIWGPDHNRFDPDRFYPGTKLYDASFATNLMHFGQGHRQCIGRNIGMISIWKIAITMLKKYRFEAVDRGDVLEMIHTGAADKKGPLLVKITRR</sequence>
<dbReference type="Gene3D" id="1.10.630.10">
    <property type="entry name" value="Cytochrome P450"/>
    <property type="match status" value="1"/>
</dbReference>
<dbReference type="PRINTS" id="PR00463">
    <property type="entry name" value="EP450I"/>
</dbReference>
<evidence type="ECO:0000256" key="6">
    <source>
        <dbReference type="RuleBase" id="RU000461"/>
    </source>
</evidence>
<evidence type="ECO:0000256" key="3">
    <source>
        <dbReference type="ARBA" id="ARBA00023002"/>
    </source>
</evidence>
<dbReference type="PANTHER" id="PTHR24305">
    <property type="entry name" value="CYTOCHROME P450"/>
    <property type="match status" value="1"/>
</dbReference>
<name>A0A0D2KD68_9EURO</name>
<dbReference type="PROSITE" id="PS00086">
    <property type="entry name" value="CYTOCHROME_P450"/>
    <property type="match status" value="1"/>
</dbReference>
<dbReference type="GO" id="GO:0005506">
    <property type="term" value="F:iron ion binding"/>
    <property type="evidence" value="ECO:0007669"/>
    <property type="project" value="InterPro"/>
</dbReference>
<dbReference type="VEuPathDB" id="FungiDB:Z520_00765"/>
<dbReference type="AlphaFoldDB" id="A0A0D2KD68"/>
<evidence type="ECO:0000256" key="4">
    <source>
        <dbReference type="ARBA" id="ARBA00023004"/>
    </source>
</evidence>
<keyword evidence="2 5" id="KW-0479">Metal-binding</keyword>
<accession>A0A0D2KD68</accession>
<evidence type="ECO:0000313" key="7">
    <source>
        <dbReference type="EMBL" id="KIY04073.1"/>
    </source>
</evidence>
<dbReference type="InterPro" id="IPR002401">
    <property type="entry name" value="Cyt_P450_E_grp-I"/>
</dbReference>
<evidence type="ECO:0000256" key="2">
    <source>
        <dbReference type="ARBA" id="ARBA00022723"/>
    </source>
</evidence>
<dbReference type="OrthoDB" id="1470350at2759"/>
<proteinExistence type="inferred from homology"/>
<reference evidence="7 8" key="1">
    <citation type="submission" date="2015-01" db="EMBL/GenBank/DDBJ databases">
        <title>The Genome Sequence of Fonsecaea multimorphosa CBS 102226.</title>
        <authorList>
            <consortium name="The Broad Institute Genomics Platform"/>
            <person name="Cuomo C."/>
            <person name="de Hoog S."/>
            <person name="Gorbushina A."/>
            <person name="Stielow B."/>
            <person name="Teixiera M."/>
            <person name="Abouelleil A."/>
            <person name="Chapman S.B."/>
            <person name="Priest M."/>
            <person name="Young S.K."/>
            <person name="Wortman J."/>
            <person name="Nusbaum C."/>
            <person name="Birren B."/>
        </authorList>
    </citation>
    <scope>NUCLEOTIDE SEQUENCE [LARGE SCALE GENOMIC DNA]</scope>
    <source>
        <strain evidence="7 8">CBS 102226</strain>
    </source>
</reference>
<dbReference type="Pfam" id="PF00067">
    <property type="entry name" value="p450"/>
    <property type="match status" value="1"/>
</dbReference>